<proteinExistence type="predicted"/>
<dbReference type="KEGG" id="hcv:FTV88_0863"/>
<dbReference type="EMBL" id="CP045875">
    <property type="protein sequence ID" value="QGG47019.1"/>
    <property type="molecule type" value="Genomic_DNA"/>
</dbReference>
<keyword evidence="3" id="KW-0804">Transcription</keyword>
<dbReference type="InterPro" id="IPR036390">
    <property type="entry name" value="WH_DNA-bd_sf"/>
</dbReference>
<evidence type="ECO:0000256" key="3">
    <source>
        <dbReference type="ARBA" id="ARBA00023163"/>
    </source>
</evidence>
<sequence>MLPSGNELLKVLDAIANPYRLKIIALLHGRSIHVSQLAREVMISRPLLYMHLKKLESAGLVSSTMKLSDNGKAMRFYELTSFSLQISPESIAEAVKTLTLKKTVPTVLDPDTKKEDDK</sequence>
<keyword evidence="6" id="KW-1185">Reference proteome</keyword>
<keyword evidence="1" id="KW-0805">Transcription regulation</keyword>
<dbReference type="GO" id="GO:0003677">
    <property type="term" value="F:DNA binding"/>
    <property type="evidence" value="ECO:0007669"/>
    <property type="project" value="UniProtKB-KW"/>
</dbReference>
<dbReference type="InterPro" id="IPR011991">
    <property type="entry name" value="ArsR-like_HTH"/>
</dbReference>
<dbReference type="Proteomes" id="UP000366051">
    <property type="component" value="Chromosome"/>
</dbReference>
<organism evidence="5 6">
    <name type="scientific">Heliorestis convoluta</name>
    <dbReference type="NCBI Taxonomy" id="356322"/>
    <lineage>
        <taxon>Bacteria</taxon>
        <taxon>Bacillati</taxon>
        <taxon>Bacillota</taxon>
        <taxon>Clostridia</taxon>
        <taxon>Eubacteriales</taxon>
        <taxon>Heliobacteriaceae</taxon>
        <taxon>Heliorestis</taxon>
    </lineage>
</organism>
<evidence type="ECO:0000256" key="2">
    <source>
        <dbReference type="ARBA" id="ARBA00023125"/>
    </source>
</evidence>
<reference evidence="6" key="1">
    <citation type="submission" date="2019-11" db="EMBL/GenBank/DDBJ databases">
        <title>Genome sequence of Heliorestis convoluta strain HH, an alkaliphilic and minimalistic phototrophic bacterium from a soda lake in Egypt.</title>
        <authorList>
            <person name="Dewey E.D."/>
            <person name="Stokes L.M."/>
            <person name="Burchell B.M."/>
            <person name="Shaffer K.N."/>
            <person name="Huntington A.M."/>
            <person name="Baker J.M."/>
            <person name="Nadendla S."/>
            <person name="Giglio M.G."/>
            <person name="Touchman J.W."/>
            <person name="Blankenship R.E."/>
            <person name="Madigan M.T."/>
            <person name="Sattley W.M."/>
        </authorList>
    </citation>
    <scope>NUCLEOTIDE SEQUENCE [LARGE SCALE GENOMIC DNA]</scope>
    <source>
        <strain evidence="6">HH</strain>
    </source>
</reference>
<dbReference type="OrthoDB" id="9799175at2"/>
<evidence type="ECO:0000313" key="5">
    <source>
        <dbReference type="EMBL" id="QGG47019.1"/>
    </source>
</evidence>
<protein>
    <submittedName>
        <fullName evidence="5">ArsR family transcriptional regulator</fullName>
    </submittedName>
</protein>
<dbReference type="CDD" id="cd00090">
    <property type="entry name" value="HTH_ARSR"/>
    <property type="match status" value="1"/>
</dbReference>
<evidence type="ECO:0000259" key="4">
    <source>
        <dbReference type="SMART" id="SM00418"/>
    </source>
</evidence>
<keyword evidence="2" id="KW-0238">DNA-binding</keyword>
<dbReference type="SUPFAM" id="SSF46785">
    <property type="entry name" value="Winged helix' DNA-binding domain"/>
    <property type="match status" value="1"/>
</dbReference>
<name>A0A5Q2MZU6_9FIRM</name>
<gene>
    <name evidence="5" type="ORF">FTV88_0863</name>
</gene>
<dbReference type="InterPro" id="IPR051081">
    <property type="entry name" value="HTH_MetalResp_TranReg"/>
</dbReference>
<dbReference type="Pfam" id="PF01022">
    <property type="entry name" value="HTH_5"/>
    <property type="match status" value="1"/>
</dbReference>
<dbReference type="InterPro" id="IPR036388">
    <property type="entry name" value="WH-like_DNA-bd_sf"/>
</dbReference>
<dbReference type="PANTHER" id="PTHR33154">
    <property type="entry name" value="TRANSCRIPTIONAL REGULATOR, ARSR FAMILY"/>
    <property type="match status" value="1"/>
</dbReference>
<dbReference type="AlphaFoldDB" id="A0A5Q2MZU6"/>
<dbReference type="GO" id="GO:0003700">
    <property type="term" value="F:DNA-binding transcription factor activity"/>
    <property type="evidence" value="ECO:0007669"/>
    <property type="project" value="InterPro"/>
</dbReference>
<evidence type="ECO:0000256" key="1">
    <source>
        <dbReference type="ARBA" id="ARBA00023015"/>
    </source>
</evidence>
<evidence type="ECO:0000313" key="6">
    <source>
        <dbReference type="Proteomes" id="UP000366051"/>
    </source>
</evidence>
<dbReference type="RefSeq" id="WP_153724486.1">
    <property type="nucleotide sequence ID" value="NZ_CP045875.1"/>
</dbReference>
<dbReference type="SMART" id="SM00418">
    <property type="entry name" value="HTH_ARSR"/>
    <property type="match status" value="1"/>
</dbReference>
<dbReference type="Gene3D" id="1.10.10.10">
    <property type="entry name" value="Winged helix-like DNA-binding domain superfamily/Winged helix DNA-binding domain"/>
    <property type="match status" value="1"/>
</dbReference>
<feature type="domain" description="HTH arsR-type" evidence="4">
    <location>
        <begin position="10"/>
        <end position="100"/>
    </location>
</feature>
<dbReference type="PANTHER" id="PTHR33154:SF35">
    <property type="entry name" value="TRANSCRIPTIONAL REGULATOR, ARSR FAMILY"/>
    <property type="match status" value="1"/>
</dbReference>
<accession>A0A5Q2MZU6</accession>
<dbReference type="InterPro" id="IPR001845">
    <property type="entry name" value="HTH_ArsR_DNA-bd_dom"/>
</dbReference>